<proteinExistence type="predicted"/>
<organism evidence="4 5">
    <name type="scientific">Lentzea fradiae</name>
    <dbReference type="NCBI Taxonomy" id="200378"/>
    <lineage>
        <taxon>Bacteria</taxon>
        <taxon>Bacillati</taxon>
        <taxon>Actinomycetota</taxon>
        <taxon>Actinomycetes</taxon>
        <taxon>Pseudonocardiales</taxon>
        <taxon>Pseudonocardiaceae</taxon>
        <taxon>Lentzea</taxon>
    </lineage>
</organism>
<dbReference type="STRING" id="200378.SAMN05216553_118167"/>
<dbReference type="RefSeq" id="WP_090058064.1">
    <property type="nucleotide sequence ID" value="NZ_FNCC01000018.1"/>
</dbReference>
<dbReference type="PROSITE" id="PS51900">
    <property type="entry name" value="CB"/>
    <property type="match status" value="1"/>
</dbReference>
<gene>
    <name evidence="4" type="ORF">SAMN05216553_118167</name>
</gene>
<keyword evidence="1 2" id="KW-0238">DNA-binding</keyword>
<feature type="domain" description="Core-binding (CB)" evidence="3">
    <location>
        <begin position="10"/>
        <end position="90"/>
    </location>
</feature>
<dbReference type="OrthoDB" id="3183879at2"/>
<dbReference type="Pfam" id="PF13495">
    <property type="entry name" value="Phage_int_SAM_4"/>
    <property type="match status" value="1"/>
</dbReference>
<dbReference type="AlphaFoldDB" id="A0A1G8AXK6"/>
<evidence type="ECO:0000313" key="5">
    <source>
        <dbReference type="Proteomes" id="UP000199623"/>
    </source>
</evidence>
<dbReference type="Proteomes" id="UP000199623">
    <property type="component" value="Unassembled WGS sequence"/>
</dbReference>
<evidence type="ECO:0000256" key="2">
    <source>
        <dbReference type="PROSITE-ProRule" id="PRU01248"/>
    </source>
</evidence>
<sequence>MGTTTCTSAAVWDMQAERWRKSLKAQGLSDNTLRGYLYTARGWRKWLETEGYDIEPDDVESFHVDIVDKSSPANAAHHYRNLRVYITWLKKRKQITGGNPFDETEAPKVPDKLTPLLSDEDHAAVLLACRGTDLQALRNMALADFGPALWLSRRTGKPLSINGIKMMLNRLGERAGLADSLHAYRVRMTFYTVGRMQAVVKPD</sequence>
<name>A0A1G8AXK6_9PSEU</name>
<protein>
    <submittedName>
        <fullName evidence="4">Phage integrase, N-terminal SAM-like domain</fullName>
    </submittedName>
</protein>
<accession>A0A1G8AXK6</accession>
<evidence type="ECO:0000259" key="3">
    <source>
        <dbReference type="PROSITE" id="PS51900"/>
    </source>
</evidence>
<dbReference type="EMBL" id="FNCC01000018">
    <property type="protein sequence ID" value="SDH25526.1"/>
    <property type="molecule type" value="Genomic_DNA"/>
</dbReference>
<dbReference type="InterPro" id="IPR004107">
    <property type="entry name" value="Integrase_SAM-like_N"/>
</dbReference>
<dbReference type="GO" id="GO:0003677">
    <property type="term" value="F:DNA binding"/>
    <property type="evidence" value="ECO:0007669"/>
    <property type="project" value="UniProtKB-UniRule"/>
</dbReference>
<evidence type="ECO:0000313" key="4">
    <source>
        <dbReference type="EMBL" id="SDH25526.1"/>
    </source>
</evidence>
<dbReference type="InterPro" id="IPR011010">
    <property type="entry name" value="DNA_brk_join_enz"/>
</dbReference>
<dbReference type="GO" id="GO:0015074">
    <property type="term" value="P:DNA integration"/>
    <property type="evidence" value="ECO:0007669"/>
    <property type="project" value="InterPro"/>
</dbReference>
<evidence type="ECO:0000256" key="1">
    <source>
        <dbReference type="ARBA" id="ARBA00023125"/>
    </source>
</evidence>
<dbReference type="InterPro" id="IPR044068">
    <property type="entry name" value="CB"/>
</dbReference>
<dbReference type="Gene3D" id="1.10.150.130">
    <property type="match status" value="1"/>
</dbReference>
<keyword evidence="5" id="KW-1185">Reference proteome</keyword>
<dbReference type="SUPFAM" id="SSF56349">
    <property type="entry name" value="DNA breaking-rejoining enzymes"/>
    <property type="match status" value="1"/>
</dbReference>
<reference evidence="5" key="1">
    <citation type="submission" date="2016-10" db="EMBL/GenBank/DDBJ databases">
        <authorList>
            <person name="Varghese N."/>
            <person name="Submissions S."/>
        </authorList>
    </citation>
    <scope>NUCLEOTIDE SEQUENCE [LARGE SCALE GENOMIC DNA]</scope>
    <source>
        <strain evidence="5">CGMCC 4.3506</strain>
    </source>
</reference>
<dbReference type="InterPro" id="IPR010998">
    <property type="entry name" value="Integrase_recombinase_N"/>
</dbReference>